<evidence type="ECO:0000256" key="1">
    <source>
        <dbReference type="SAM" id="SignalP"/>
    </source>
</evidence>
<dbReference type="AlphaFoldDB" id="A0A378IWD5"/>
<evidence type="ECO:0000313" key="2">
    <source>
        <dbReference type="EMBL" id="STX38865.1"/>
    </source>
</evidence>
<reference evidence="2 3" key="1">
    <citation type="submission" date="2018-06" db="EMBL/GenBank/DDBJ databases">
        <authorList>
            <consortium name="Pathogen Informatics"/>
            <person name="Doyle S."/>
        </authorList>
    </citation>
    <scope>NUCLEOTIDE SEQUENCE [LARGE SCALE GENOMIC DNA]</scope>
    <source>
        <strain evidence="2 3">NCTC11978</strain>
    </source>
</reference>
<name>A0A378IWD5_9GAMM</name>
<proteinExistence type="predicted"/>
<dbReference type="EMBL" id="UGNY01000001">
    <property type="protein sequence ID" value="STX38865.1"/>
    <property type="molecule type" value="Genomic_DNA"/>
</dbReference>
<gene>
    <name evidence="2" type="ORF">NCTC11978_02055</name>
</gene>
<keyword evidence="1" id="KW-0732">Signal</keyword>
<dbReference type="Proteomes" id="UP000254033">
    <property type="component" value="Unassembled WGS sequence"/>
</dbReference>
<dbReference type="RefSeq" id="WP_082646549.1">
    <property type="nucleotide sequence ID" value="NZ_CAAAHT010000012.1"/>
</dbReference>
<evidence type="ECO:0000313" key="3">
    <source>
        <dbReference type="Proteomes" id="UP000254033"/>
    </source>
</evidence>
<sequence>MRLKCCLLAITFFFLTFSVNAEIISPNDPRCRYDQPYIPSCAKTVCCGDMGGINYCDSSAGRYVCNNGYFSSCYCTRHAVMDLQKLQGCCLWQGGVFSTDETGLVICNNGGISQTCSGEPPYQPISSWQ</sequence>
<feature type="signal peptide" evidence="1">
    <location>
        <begin position="1"/>
        <end position="21"/>
    </location>
</feature>
<accession>A0A378IWD5</accession>
<organism evidence="2 3">
    <name type="scientific">Legionella feeleii</name>
    <dbReference type="NCBI Taxonomy" id="453"/>
    <lineage>
        <taxon>Bacteria</taxon>
        <taxon>Pseudomonadati</taxon>
        <taxon>Pseudomonadota</taxon>
        <taxon>Gammaproteobacteria</taxon>
        <taxon>Legionellales</taxon>
        <taxon>Legionellaceae</taxon>
        <taxon>Legionella</taxon>
    </lineage>
</organism>
<dbReference type="OrthoDB" id="5645084at2"/>
<feature type="chain" id="PRO_5016598467" evidence="1">
    <location>
        <begin position="22"/>
        <end position="129"/>
    </location>
</feature>
<protein>
    <submittedName>
        <fullName evidence="2">Neurogenic locus notch like protein</fullName>
    </submittedName>
</protein>